<comment type="caution">
    <text evidence="1">The sequence shown here is derived from an EMBL/GenBank/DDBJ whole genome shotgun (WGS) entry which is preliminary data.</text>
</comment>
<reference evidence="1 2" key="1">
    <citation type="journal article" date="2022" name="bioRxiv">
        <title>The genome of the oomycete Peronosclerospora sorghi, a cosmopolitan pathogen of maize and sorghum, is inflated with dispersed pseudogenes.</title>
        <authorList>
            <person name="Fletcher K."/>
            <person name="Martin F."/>
            <person name="Isakeit T."/>
            <person name="Cavanaugh K."/>
            <person name="Magill C."/>
            <person name="Michelmore R."/>
        </authorList>
    </citation>
    <scope>NUCLEOTIDE SEQUENCE [LARGE SCALE GENOMIC DNA]</scope>
    <source>
        <strain evidence="1">P6</strain>
    </source>
</reference>
<organism evidence="1 2">
    <name type="scientific">Peronosclerospora sorghi</name>
    <dbReference type="NCBI Taxonomy" id="230839"/>
    <lineage>
        <taxon>Eukaryota</taxon>
        <taxon>Sar</taxon>
        <taxon>Stramenopiles</taxon>
        <taxon>Oomycota</taxon>
        <taxon>Peronosporomycetes</taxon>
        <taxon>Peronosporales</taxon>
        <taxon>Peronosporaceae</taxon>
        <taxon>Peronosclerospora</taxon>
    </lineage>
</organism>
<proteinExistence type="predicted"/>
<keyword evidence="2" id="KW-1185">Reference proteome</keyword>
<evidence type="ECO:0000313" key="2">
    <source>
        <dbReference type="Proteomes" id="UP001163321"/>
    </source>
</evidence>
<gene>
    <name evidence="1" type="ORF">PsorP6_015902</name>
</gene>
<evidence type="ECO:0000313" key="1">
    <source>
        <dbReference type="EMBL" id="KAI9919924.1"/>
    </source>
</evidence>
<accession>A0ACC0WPF0</accession>
<dbReference type="EMBL" id="CM047589">
    <property type="protein sequence ID" value="KAI9919924.1"/>
    <property type="molecule type" value="Genomic_DNA"/>
</dbReference>
<dbReference type="Proteomes" id="UP001163321">
    <property type="component" value="Chromosome 10"/>
</dbReference>
<sequence length="151" mass="16796">MYFEAYMRGFRISADDARSLREDQARGSGTFKLLTASVPAENLELYITFFGDELPSVDIYRSKKETIPAVPAPLDFTPPVSKRSTSAAVISTKLAHTIQRLSLSKQNRTRFSGGELIPVGRLLKMDGDKDRDVILFNEVAAENAFGDVTQY</sequence>
<name>A0ACC0WPF0_9STRA</name>
<protein>
    <submittedName>
        <fullName evidence="1">Uncharacterized protein</fullName>
    </submittedName>
</protein>